<dbReference type="InterPro" id="IPR018484">
    <property type="entry name" value="FGGY_N"/>
</dbReference>
<dbReference type="InterPro" id="IPR018483">
    <property type="entry name" value="Carb_kinase_FGGY_CS"/>
</dbReference>
<dbReference type="PIRSF" id="PIRSF000538">
    <property type="entry name" value="GlpK"/>
    <property type="match status" value="1"/>
</dbReference>
<reference evidence="10 11" key="1">
    <citation type="journal article" date="2015" name="Int. J. Syst. Evol. Microbiol.">
        <title>Flavisolibacter ginsenosidimutans sp. nov., with ginsenoside-converting activity isolated from soil used for cultivating ginseng.</title>
        <authorList>
            <person name="Zhao Y."/>
            <person name="Liu Q."/>
            <person name="Kang M.S."/>
            <person name="Jin F."/>
            <person name="Yu H."/>
            <person name="Im W.T."/>
        </authorList>
    </citation>
    <scope>NUCLEOTIDE SEQUENCE [LARGE SCALE GENOMIC DNA]</scope>
    <source>
        <strain evidence="10 11">Gsoil 636</strain>
    </source>
</reference>
<keyword evidence="4 7" id="KW-0418">Kinase</keyword>
<keyword evidence="2 7" id="KW-0808">Transferase</keyword>
<dbReference type="GO" id="GO:0004370">
    <property type="term" value="F:glycerol kinase activity"/>
    <property type="evidence" value="ECO:0007669"/>
    <property type="project" value="TreeGrafter"/>
</dbReference>
<dbReference type="GO" id="GO:0019563">
    <property type="term" value="P:glycerol catabolic process"/>
    <property type="evidence" value="ECO:0007669"/>
    <property type="project" value="TreeGrafter"/>
</dbReference>
<dbReference type="Proteomes" id="UP000321204">
    <property type="component" value="Chromosome"/>
</dbReference>
<protein>
    <recommendedName>
        <fullName evidence="6">ATP:glycerol 3-phosphotransferase</fullName>
    </recommendedName>
</protein>
<evidence type="ECO:0000313" key="10">
    <source>
        <dbReference type="EMBL" id="QEC56169.1"/>
    </source>
</evidence>
<keyword evidence="11" id="KW-1185">Reference proteome</keyword>
<accession>A0A5B8UJ36</accession>
<dbReference type="OrthoDB" id="9805576at2"/>
<evidence type="ECO:0000313" key="11">
    <source>
        <dbReference type="Proteomes" id="UP000321204"/>
    </source>
</evidence>
<evidence type="ECO:0000259" key="9">
    <source>
        <dbReference type="Pfam" id="PF02782"/>
    </source>
</evidence>
<dbReference type="Pfam" id="PF00370">
    <property type="entry name" value="FGGY_N"/>
    <property type="match status" value="1"/>
</dbReference>
<gene>
    <name evidence="10" type="primary">glpK</name>
    <name evidence="10" type="ORF">FSB75_09795</name>
</gene>
<feature type="domain" description="Carbohydrate kinase FGGY N-terminal" evidence="8">
    <location>
        <begin position="5"/>
        <end position="254"/>
    </location>
</feature>
<dbReference type="RefSeq" id="WP_146786331.1">
    <property type="nucleotide sequence ID" value="NZ_BAABIO010000001.1"/>
</dbReference>
<evidence type="ECO:0000256" key="2">
    <source>
        <dbReference type="ARBA" id="ARBA00022679"/>
    </source>
</evidence>
<keyword evidence="5" id="KW-0067">ATP-binding</keyword>
<dbReference type="PROSITE" id="PS00933">
    <property type="entry name" value="FGGY_KINASES_1"/>
    <property type="match status" value="1"/>
</dbReference>
<evidence type="ECO:0000256" key="3">
    <source>
        <dbReference type="ARBA" id="ARBA00022741"/>
    </source>
</evidence>
<dbReference type="PANTHER" id="PTHR10196">
    <property type="entry name" value="SUGAR KINASE"/>
    <property type="match status" value="1"/>
</dbReference>
<evidence type="ECO:0000256" key="5">
    <source>
        <dbReference type="ARBA" id="ARBA00022840"/>
    </source>
</evidence>
<evidence type="ECO:0000256" key="1">
    <source>
        <dbReference type="ARBA" id="ARBA00009156"/>
    </source>
</evidence>
<feature type="domain" description="Carbohydrate kinase FGGY C-terminal" evidence="9">
    <location>
        <begin position="264"/>
        <end position="451"/>
    </location>
</feature>
<evidence type="ECO:0000256" key="6">
    <source>
        <dbReference type="ARBA" id="ARBA00043149"/>
    </source>
</evidence>
<dbReference type="GO" id="GO:0005829">
    <property type="term" value="C:cytosol"/>
    <property type="evidence" value="ECO:0007669"/>
    <property type="project" value="TreeGrafter"/>
</dbReference>
<dbReference type="Gene3D" id="3.30.420.40">
    <property type="match status" value="2"/>
</dbReference>
<dbReference type="NCBIfam" id="NF000756">
    <property type="entry name" value="PRK00047.1"/>
    <property type="match status" value="1"/>
</dbReference>
<sequence length="504" mass="54930">MNNSYILAIDQGTSSTKTIVFDAEGKAAARASEPLKTFFKDDGFVEQDPEDIYQNVLASVEKCLSEFEAKRFSIDDIKACGLSNQRETFVLWDEAGKPLHNAVVWQCKRSVSVCERLKKEGLQSLLQSKTGLLIDPYFSGSKVVWLYENNAVVKQAIDDGKAYFGTVDSWLLFKLTGGKNYLTDYTNASRTLFFNLNDLAWDKELLDGFGLSNLNLPKPQPSSSSFGYTDFNGLLNQPVAITAMIGDSHSAAFGEGCFTAGTAKATLGTGCSILMNTGAEPKASDSGMVTTVCWSTEDRVDYALEGVIVSCGATVEWLKNDLGLFADSRQTEKMANEVADNNGVYLVPAFSGLGAPHWDMKRKASISGLTFGCNKNHIVRAALESIPYQIKDVLTAMEADADIELQQLMVDGGITSNSFVLRFLADLLGKTVARIGMPDVSALGAAYLAGLKAGVYKDLEHLKTLNSDKVFVQPNDNEKIKEWYAGWQKTIGSYSQQESALQGC</sequence>
<dbReference type="CDD" id="cd07769">
    <property type="entry name" value="ASKHA_NBD_FGGY_GK"/>
    <property type="match status" value="1"/>
</dbReference>
<evidence type="ECO:0000259" key="8">
    <source>
        <dbReference type="Pfam" id="PF00370"/>
    </source>
</evidence>
<dbReference type="AlphaFoldDB" id="A0A5B8UJ36"/>
<dbReference type="SUPFAM" id="SSF53067">
    <property type="entry name" value="Actin-like ATPase domain"/>
    <property type="match status" value="2"/>
</dbReference>
<evidence type="ECO:0000256" key="4">
    <source>
        <dbReference type="ARBA" id="ARBA00022777"/>
    </source>
</evidence>
<dbReference type="EMBL" id="CP042433">
    <property type="protein sequence ID" value="QEC56169.1"/>
    <property type="molecule type" value="Genomic_DNA"/>
</dbReference>
<dbReference type="GO" id="GO:0005524">
    <property type="term" value="F:ATP binding"/>
    <property type="evidence" value="ECO:0007669"/>
    <property type="project" value="UniProtKB-KW"/>
</dbReference>
<dbReference type="InterPro" id="IPR000577">
    <property type="entry name" value="Carb_kinase_FGGY"/>
</dbReference>
<proteinExistence type="inferred from homology"/>
<dbReference type="InterPro" id="IPR043129">
    <property type="entry name" value="ATPase_NBD"/>
</dbReference>
<dbReference type="PROSITE" id="PS00445">
    <property type="entry name" value="FGGY_KINASES_2"/>
    <property type="match status" value="1"/>
</dbReference>
<dbReference type="PANTHER" id="PTHR10196:SF69">
    <property type="entry name" value="GLYCEROL KINASE"/>
    <property type="match status" value="1"/>
</dbReference>
<dbReference type="InterPro" id="IPR018485">
    <property type="entry name" value="FGGY_C"/>
</dbReference>
<dbReference type="KEGG" id="fgg:FSB75_09795"/>
<organism evidence="10 11">
    <name type="scientific">Flavisolibacter ginsenosidimutans</name>
    <dbReference type="NCBI Taxonomy" id="661481"/>
    <lineage>
        <taxon>Bacteria</taxon>
        <taxon>Pseudomonadati</taxon>
        <taxon>Bacteroidota</taxon>
        <taxon>Chitinophagia</taxon>
        <taxon>Chitinophagales</taxon>
        <taxon>Chitinophagaceae</taxon>
        <taxon>Flavisolibacter</taxon>
    </lineage>
</organism>
<comment type="similarity">
    <text evidence="1 7">Belongs to the FGGY kinase family.</text>
</comment>
<name>A0A5B8UJ36_9BACT</name>
<keyword evidence="3" id="KW-0547">Nucleotide-binding</keyword>
<evidence type="ECO:0000256" key="7">
    <source>
        <dbReference type="RuleBase" id="RU003733"/>
    </source>
</evidence>
<dbReference type="Pfam" id="PF02782">
    <property type="entry name" value="FGGY_C"/>
    <property type="match status" value="1"/>
</dbReference>